<evidence type="ECO:0000313" key="1">
    <source>
        <dbReference type="EMBL" id="KRZ60716.1"/>
    </source>
</evidence>
<organism evidence="1 2">
    <name type="scientific">Trichinella nativa</name>
    <dbReference type="NCBI Taxonomy" id="6335"/>
    <lineage>
        <taxon>Eukaryota</taxon>
        <taxon>Metazoa</taxon>
        <taxon>Ecdysozoa</taxon>
        <taxon>Nematoda</taxon>
        <taxon>Enoplea</taxon>
        <taxon>Dorylaimia</taxon>
        <taxon>Trichinellida</taxon>
        <taxon>Trichinellidae</taxon>
        <taxon>Trichinella</taxon>
    </lineage>
</organism>
<protein>
    <submittedName>
        <fullName evidence="1">Uncharacterized protein</fullName>
    </submittedName>
</protein>
<proteinExistence type="predicted"/>
<sequence length="64" mass="7520">MRDSDKSILRAMHTSAKYMPVKEQKIVFNDLKVKSNFKQLAPTVTMFQLSFIENYCHYSTTEEV</sequence>
<keyword evidence="2" id="KW-1185">Reference proteome</keyword>
<dbReference type="Proteomes" id="UP000054721">
    <property type="component" value="Unassembled WGS sequence"/>
</dbReference>
<comment type="caution">
    <text evidence="1">The sequence shown here is derived from an EMBL/GenBank/DDBJ whole genome shotgun (WGS) entry which is preliminary data.</text>
</comment>
<dbReference type="AlphaFoldDB" id="A0A0V1LMV6"/>
<evidence type="ECO:0000313" key="2">
    <source>
        <dbReference type="Proteomes" id="UP000054721"/>
    </source>
</evidence>
<name>A0A0V1LMV6_9BILA</name>
<reference evidence="1 2" key="1">
    <citation type="submission" date="2015-05" db="EMBL/GenBank/DDBJ databases">
        <title>Evolution of Trichinella species and genotypes.</title>
        <authorList>
            <person name="Korhonen P.K."/>
            <person name="Edoardo P."/>
            <person name="Giuseppe L.R."/>
            <person name="Gasser R.B."/>
        </authorList>
    </citation>
    <scope>NUCLEOTIDE SEQUENCE [LARGE SCALE GENOMIC DNA]</scope>
    <source>
        <strain evidence="1">ISS10</strain>
    </source>
</reference>
<dbReference type="EMBL" id="JYDW01000026">
    <property type="protein sequence ID" value="KRZ60716.1"/>
    <property type="molecule type" value="Genomic_DNA"/>
</dbReference>
<gene>
    <name evidence="1" type="ORF">T02_5994</name>
</gene>
<accession>A0A0V1LMV6</accession>